<proteinExistence type="inferred from homology"/>
<dbReference type="PROSITE" id="PS00211">
    <property type="entry name" value="ABC_TRANSPORTER_1"/>
    <property type="match status" value="1"/>
</dbReference>
<organism evidence="6 7">
    <name type="scientific">Chitinophaga terrae</name>
    <name type="common">ex Kim and Jung 2007</name>
    <dbReference type="NCBI Taxonomy" id="408074"/>
    <lineage>
        <taxon>Bacteria</taxon>
        <taxon>Pseudomonadati</taxon>
        <taxon>Bacteroidota</taxon>
        <taxon>Chitinophagia</taxon>
        <taxon>Chitinophagales</taxon>
        <taxon>Chitinophagaceae</taxon>
        <taxon>Chitinophaga</taxon>
    </lineage>
</organism>
<dbReference type="RefSeq" id="WP_089762990.1">
    <property type="nucleotide sequence ID" value="NZ_BKAT01000023.1"/>
</dbReference>
<feature type="domain" description="ABC transporter" evidence="5">
    <location>
        <begin position="4"/>
        <end position="227"/>
    </location>
</feature>
<gene>
    <name evidence="6" type="ORF">SAMN05660909_03249</name>
</gene>
<dbReference type="SUPFAM" id="SSF52540">
    <property type="entry name" value="P-loop containing nucleoside triphosphate hydrolases"/>
    <property type="match status" value="1"/>
</dbReference>
<dbReference type="InterPro" id="IPR003593">
    <property type="entry name" value="AAA+_ATPase"/>
</dbReference>
<accession>A0A1H4DPJ5</accession>
<sequence>MPVLTLQHISKRYGSVQALSDVSFTVPEGSVFGVLGPNGSGKTTLLGIVMDVLKADSGNFRLFDKSPTAKERQQIGTLLETPNFYHYLSGYKNLEISASIKKRGKDDINRVLEVTGLSHRKDYAFKTYSLGMKQRLALAGVLLGDPDVLILDEPTNGLDPAGIAEVRALIRQLSASGKTIILASHLLDEVEKVCTHVAILQTGKLLVSGAVNEVIVRSDFVEAGAENLDLLSRLLNEFPGATLVEIKDGMVRAQFDTAPDPAAINRYCAERGCWLTFLQVRKKSLESAFLEITNNATS</sequence>
<dbReference type="Gene3D" id="3.40.50.300">
    <property type="entry name" value="P-loop containing nucleotide triphosphate hydrolases"/>
    <property type="match status" value="1"/>
</dbReference>
<dbReference type="PROSITE" id="PS50893">
    <property type="entry name" value="ABC_TRANSPORTER_2"/>
    <property type="match status" value="1"/>
</dbReference>
<dbReference type="STRING" id="408074.SAMN05660909_03249"/>
<keyword evidence="7" id="KW-1185">Reference proteome</keyword>
<evidence type="ECO:0000313" key="6">
    <source>
        <dbReference type="EMBL" id="SEA74537.1"/>
    </source>
</evidence>
<keyword evidence="2" id="KW-0813">Transport</keyword>
<dbReference type="InterPro" id="IPR017871">
    <property type="entry name" value="ABC_transporter-like_CS"/>
</dbReference>
<dbReference type="SMART" id="SM00382">
    <property type="entry name" value="AAA"/>
    <property type="match status" value="1"/>
</dbReference>
<dbReference type="EMBL" id="FNRL01000014">
    <property type="protein sequence ID" value="SEA74537.1"/>
    <property type="molecule type" value="Genomic_DNA"/>
</dbReference>
<dbReference type="GO" id="GO:0016887">
    <property type="term" value="F:ATP hydrolysis activity"/>
    <property type="evidence" value="ECO:0007669"/>
    <property type="project" value="InterPro"/>
</dbReference>
<evidence type="ECO:0000259" key="5">
    <source>
        <dbReference type="PROSITE" id="PS50893"/>
    </source>
</evidence>
<keyword evidence="4 6" id="KW-0067">ATP-binding</keyword>
<evidence type="ECO:0000256" key="3">
    <source>
        <dbReference type="ARBA" id="ARBA00022741"/>
    </source>
</evidence>
<dbReference type="PANTHER" id="PTHR43335">
    <property type="entry name" value="ABC TRANSPORTER, ATP-BINDING PROTEIN"/>
    <property type="match status" value="1"/>
</dbReference>
<dbReference type="GO" id="GO:0005524">
    <property type="term" value="F:ATP binding"/>
    <property type="evidence" value="ECO:0007669"/>
    <property type="project" value="UniProtKB-KW"/>
</dbReference>
<comment type="similarity">
    <text evidence="1">Belongs to the ABC transporter superfamily.</text>
</comment>
<dbReference type="Proteomes" id="UP000199656">
    <property type="component" value="Unassembled WGS sequence"/>
</dbReference>
<evidence type="ECO:0000313" key="7">
    <source>
        <dbReference type="Proteomes" id="UP000199656"/>
    </source>
</evidence>
<dbReference type="InterPro" id="IPR003439">
    <property type="entry name" value="ABC_transporter-like_ATP-bd"/>
</dbReference>
<evidence type="ECO:0000256" key="1">
    <source>
        <dbReference type="ARBA" id="ARBA00005417"/>
    </source>
</evidence>
<evidence type="ECO:0000256" key="2">
    <source>
        <dbReference type="ARBA" id="ARBA00022448"/>
    </source>
</evidence>
<name>A0A1H4DPJ5_9BACT</name>
<evidence type="ECO:0000256" key="4">
    <source>
        <dbReference type="ARBA" id="ARBA00022840"/>
    </source>
</evidence>
<reference evidence="7" key="1">
    <citation type="submission" date="2016-10" db="EMBL/GenBank/DDBJ databases">
        <authorList>
            <person name="Varghese N."/>
            <person name="Submissions S."/>
        </authorList>
    </citation>
    <scope>NUCLEOTIDE SEQUENCE [LARGE SCALE GENOMIC DNA]</scope>
    <source>
        <strain evidence="7">DSM 23920</strain>
    </source>
</reference>
<dbReference type="OrthoDB" id="9785229at2"/>
<dbReference type="InterPro" id="IPR027417">
    <property type="entry name" value="P-loop_NTPase"/>
</dbReference>
<dbReference type="AlphaFoldDB" id="A0A1H4DPJ5"/>
<dbReference type="PANTHER" id="PTHR43335:SF2">
    <property type="entry name" value="ABC TRANSPORTER, ATP-BINDING PROTEIN"/>
    <property type="match status" value="1"/>
</dbReference>
<dbReference type="Pfam" id="PF00005">
    <property type="entry name" value="ABC_tran"/>
    <property type="match status" value="1"/>
</dbReference>
<keyword evidence="3" id="KW-0547">Nucleotide-binding</keyword>
<protein>
    <submittedName>
        <fullName evidence="6">ABC-2 type transport system ATP-binding protein</fullName>
    </submittedName>
</protein>